<reference evidence="15" key="2">
    <citation type="submission" date="2022-01" db="EMBL/GenBank/DDBJ databases">
        <authorList>
            <person name="Yamashiro T."/>
            <person name="Shiraishi A."/>
            <person name="Satake H."/>
            <person name="Nakayama K."/>
        </authorList>
    </citation>
    <scope>NUCLEOTIDE SEQUENCE</scope>
</reference>
<dbReference type="PIRSF" id="PIRSF000641">
    <property type="entry name" value="SRK"/>
    <property type="match status" value="1"/>
</dbReference>
<comment type="catalytic activity">
    <reaction evidence="11">
        <text>L-seryl-[protein] + ATP = O-phospho-L-seryl-[protein] + ADP + H(+)</text>
        <dbReference type="Rhea" id="RHEA:17989"/>
        <dbReference type="Rhea" id="RHEA-COMP:9863"/>
        <dbReference type="Rhea" id="RHEA-COMP:11604"/>
        <dbReference type="ChEBI" id="CHEBI:15378"/>
        <dbReference type="ChEBI" id="CHEBI:29999"/>
        <dbReference type="ChEBI" id="CHEBI:30616"/>
        <dbReference type="ChEBI" id="CHEBI:83421"/>
        <dbReference type="ChEBI" id="CHEBI:456216"/>
        <dbReference type="EC" id="2.7.11.1"/>
    </reaction>
</comment>
<dbReference type="PROSITE" id="PS50011">
    <property type="entry name" value="PROTEIN_KINASE_DOM"/>
    <property type="match status" value="1"/>
</dbReference>
<dbReference type="InterPro" id="IPR036426">
    <property type="entry name" value="Bulb-type_lectin_dom_sf"/>
</dbReference>
<keyword evidence="9" id="KW-1015">Disulfide bond</keyword>
<comment type="similarity">
    <text evidence="11">Belongs to the protein kinase superfamily. Ser/Thr protein kinase family.</text>
</comment>
<keyword evidence="12" id="KW-0472">Membrane</keyword>
<keyword evidence="10" id="KW-0325">Glycoprotein</keyword>
<accession>A0ABQ5GBZ4</accession>
<keyword evidence="6 11" id="KW-0547">Nucleotide-binding</keyword>
<dbReference type="Proteomes" id="UP001151760">
    <property type="component" value="Unassembled WGS sequence"/>
</dbReference>
<evidence type="ECO:0000259" key="13">
    <source>
        <dbReference type="PROSITE" id="PS50011"/>
    </source>
</evidence>
<comment type="subcellular location">
    <subcellularLocation>
        <location evidence="1">Cell membrane</location>
        <topology evidence="1">Single-pass type I membrane protein</topology>
    </subcellularLocation>
</comment>
<feature type="transmembrane region" description="Helical" evidence="12">
    <location>
        <begin position="616"/>
        <end position="637"/>
    </location>
</feature>
<dbReference type="InterPro" id="IPR000719">
    <property type="entry name" value="Prot_kinase_dom"/>
</dbReference>
<dbReference type="InterPro" id="IPR008271">
    <property type="entry name" value="Ser/Thr_kinase_AS"/>
</dbReference>
<evidence type="ECO:0000256" key="12">
    <source>
        <dbReference type="SAM" id="Phobius"/>
    </source>
</evidence>
<evidence type="ECO:0000256" key="2">
    <source>
        <dbReference type="ARBA" id="ARBA00022475"/>
    </source>
</evidence>
<name>A0ABQ5GBZ4_9ASTR</name>
<dbReference type="PANTHER" id="PTHR27002">
    <property type="entry name" value="RECEPTOR-LIKE SERINE/THREONINE-PROTEIN KINASE SD1-8"/>
    <property type="match status" value="1"/>
</dbReference>
<keyword evidence="16" id="KW-1185">Reference proteome</keyword>
<evidence type="ECO:0000313" key="15">
    <source>
        <dbReference type="EMBL" id="GJT73119.1"/>
    </source>
</evidence>
<dbReference type="InterPro" id="IPR024171">
    <property type="entry name" value="SRK-like_kinase"/>
</dbReference>
<protein>
    <recommendedName>
        <fullName evidence="11">Receptor-like serine/threonine-protein kinase</fullName>
        <ecNumber evidence="11">2.7.11.1</ecNumber>
    </recommendedName>
</protein>
<keyword evidence="7 11" id="KW-0418">Kinase</keyword>
<evidence type="ECO:0000256" key="6">
    <source>
        <dbReference type="ARBA" id="ARBA00022741"/>
    </source>
</evidence>
<dbReference type="Pfam" id="PF00069">
    <property type="entry name" value="Pkinase"/>
    <property type="match status" value="1"/>
</dbReference>
<evidence type="ECO:0000256" key="10">
    <source>
        <dbReference type="ARBA" id="ARBA00023180"/>
    </source>
</evidence>
<evidence type="ECO:0000259" key="14">
    <source>
        <dbReference type="PROSITE" id="PS50927"/>
    </source>
</evidence>
<dbReference type="PROSITE" id="PS50927">
    <property type="entry name" value="BULB_LECTIN"/>
    <property type="match status" value="1"/>
</dbReference>
<keyword evidence="4 11" id="KW-0808">Transferase</keyword>
<reference evidence="15" key="1">
    <citation type="journal article" date="2022" name="Int. J. Mol. Sci.">
        <title>Draft Genome of Tanacetum Coccineum: Genomic Comparison of Closely Related Tanacetum-Family Plants.</title>
        <authorList>
            <person name="Yamashiro T."/>
            <person name="Shiraishi A."/>
            <person name="Nakayama K."/>
            <person name="Satake H."/>
        </authorList>
    </citation>
    <scope>NUCLEOTIDE SEQUENCE</scope>
</reference>
<evidence type="ECO:0000256" key="7">
    <source>
        <dbReference type="ARBA" id="ARBA00022777"/>
    </source>
</evidence>
<comment type="caution">
    <text evidence="15">The sequence shown here is derived from an EMBL/GenBank/DDBJ whole genome shotgun (WGS) entry which is preliminary data.</text>
</comment>
<feature type="domain" description="Bulb-type lectin" evidence="14">
    <location>
        <begin position="1"/>
        <end position="109"/>
    </location>
</feature>
<keyword evidence="12" id="KW-0812">Transmembrane</keyword>
<feature type="domain" description="Protein kinase" evidence="13">
    <location>
        <begin position="574"/>
        <end position="869"/>
    </location>
</feature>
<sequence>MISPYLGVFYNIYTSNNNNVNNNIRRNRYSDRSPGKAVWVANRNNPIPDVYGNLKIDVNGKLSILSSEVTVLDLFSPNQVTRNASVRLLDSGNLVVQELYPDGSIKEVLWQSFDYPTDTLLPGMKLGTNLKTGHRWSLTSWRNNELPADGSFTLTGDLNGTGQMVILRQKNVHWKSGPWRNGQFKNKDLNSGPDVRLYYVSNETEESFTYITKTYDSFPALTMHQEGHLESEALNFDVQCRSIDNPPGCAEDVLEKLKCREGNGVGCKTYGKRIYNPDKADKERYYGTIEHNLEIKTEEEKKMNKKKKKLWIGLIVMIILLVVFLSFYLVYKKLDVRGTHILQGCGIDGADSDYGYALDRVRIEIVKSLGVSFDLSSRQKSSVNCLPQLPCSEFLEAFIPIEGLGQTYVGSGDSGLSDPLEGRSTLRPTDILVFGWAGGKHACVDLTGVSPLVGLRDNGFVAGQAALKAESSKFAKSEKACLDDLWFNTCQMVILRQKNVHWKSGPWRNGQFKNKDLNSGPDVRLYYVSNETEESFTYITKTYDLFPALTMHQDGHLERKVVTLLKTTTIGMVMLMRNGVGCKTFGKMIYDPDTYHDATVHYIEIKTEEKKMRKKMLIGLIVMILSLAALLSCYLVYKLYVRVLQNIASAGKAKNIQKLLLLQMRRFYNYVQTIYNHVHTLIDSRKKGLLDWNSRFVIIDGIAQGLLYLHRFSRLRIIHRDLKASNILLDDYLKPKISDFGMAKLFGINESEANTSRVVGTRGYMSPEYMMEGTVSTKIDVFGFGVLLLEIISSKMNLGSYDTDHPLNLLGLAWELWNEGRGLELMDQVLEDSCTPKEVMTCIHVGLLCVQDHAIDRPTMSEVISIPSLGFSAKYLDLPFITYCD</sequence>
<evidence type="ECO:0000256" key="11">
    <source>
        <dbReference type="PIRNR" id="PIRNR000641"/>
    </source>
</evidence>
<dbReference type="Gene3D" id="1.10.510.10">
    <property type="entry name" value="Transferase(Phosphotransferase) domain 1"/>
    <property type="match status" value="1"/>
</dbReference>
<dbReference type="PROSITE" id="PS00108">
    <property type="entry name" value="PROTEIN_KINASE_ST"/>
    <property type="match status" value="1"/>
</dbReference>
<evidence type="ECO:0000256" key="3">
    <source>
        <dbReference type="ARBA" id="ARBA00022527"/>
    </source>
</evidence>
<keyword evidence="12" id="KW-1133">Transmembrane helix</keyword>
<keyword evidence="3 11" id="KW-0723">Serine/threonine-protein kinase</keyword>
<evidence type="ECO:0000256" key="1">
    <source>
        <dbReference type="ARBA" id="ARBA00004251"/>
    </source>
</evidence>
<keyword evidence="8 11" id="KW-0067">ATP-binding</keyword>
<dbReference type="EC" id="2.7.11.1" evidence="11"/>
<comment type="catalytic activity">
    <reaction evidence="11">
        <text>L-threonyl-[protein] + ATP = O-phospho-L-threonyl-[protein] + ADP + H(+)</text>
        <dbReference type="Rhea" id="RHEA:46608"/>
        <dbReference type="Rhea" id="RHEA-COMP:11060"/>
        <dbReference type="Rhea" id="RHEA-COMP:11605"/>
        <dbReference type="ChEBI" id="CHEBI:15378"/>
        <dbReference type="ChEBI" id="CHEBI:30013"/>
        <dbReference type="ChEBI" id="CHEBI:30616"/>
        <dbReference type="ChEBI" id="CHEBI:61977"/>
        <dbReference type="ChEBI" id="CHEBI:456216"/>
        <dbReference type="EC" id="2.7.11.1"/>
    </reaction>
</comment>
<keyword evidence="2" id="KW-1003">Cell membrane</keyword>
<organism evidence="15 16">
    <name type="scientific">Tanacetum coccineum</name>
    <dbReference type="NCBI Taxonomy" id="301880"/>
    <lineage>
        <taxon>Eukaryota</taxon>
        <taxon>Viridiplantae</taxon>
        <taxon>Streptophyta</taxon>
        <taxon>Embryophyta</taxon>
        <taxon>Tracheophyta</taxon>
        <taxon>Spermatophyta</taxon>
        <taxon>Magnoliopsida</taxon>
        <taxon>eudicotyledons</taxon>
        <taxon>Gunneridae</taxon>
        <taxon>Pentapetalae</taxon>
        <taxon>asterids</taxon>
        <taxon>campanulids</taxon>
        <taxon>Asterales</taxon>
        <taxon>Asteraceae</taxon>
        <taxon>Asteroideae</taxon>
        <taxon>Anthemideae</taxon>
        <taxon>Anthemidinae</taxon>
        <taxon>Tanacetum</taxon>
    </lineage>
</organism>
<gene>
    <name evidence="15" type="ORF">Tco_1032405</name>
</gene>
<dbReference type="SMART" id="SM00220">
    <property type="entry name" value="S_TKc"/>
    <property type="match status" value="1"/>
</dbReference>
<evidence type="ECO:0000256" key="8">
    <source>
        <dbReference type="ARBA" id="ARBA00022840"/>
    </source>
</evidence>
<evidence type="ECO:0000256" key="9">
    <source>
        <dbReference type="ARBA" id="ARBA00023157"/>
    </source>
</evidence>
<keyword evidence="5" id="KW-0732">Signal</keyword>
<dbReference type="InterPro" id="IPR011009">
    <property type="entry name" value="Kinase-like_dom_sf"/>
</dbReference>
<evidence type="ECO:0000256" key="5">
    <source>
        <dbReference type="ARBA" id="ARBA00022729"/>
    </source>
</evidence>
<dbReference type="SUPFAM" id="SSF56112">
    <property type="entry name" value="Protein kinase-like (PK-like)"/>
    <property type="match status" value="1"/>
</dbReference>
<dbReference type="Pfam" id="PF01453">
    <property type="entry name" value="B_lectin"/>
    <property type="match status" value="1"/>
</dbReference>
<dbReference type="PANTHER" id="PTHR27002:SF926">
    <property type="entry name" value="OS07G0535800 PROTEIN"/>
    <property type="match status" value="1"/>
</dbReference>
<dbReference type="SMART" id="SM00108">
    <property type="entry name" value="B_lectin"/>
    <property type="match status" value="1"/>
</dbReference>
<dbReference type="EMBL" id="BQNB010018323">
    <property type="protein sequence ID" value="GJT73119.1"/>
    <property type="molecule type" value="Genomic_DNA"/>
</dbReference>
<evidence type="ECO:0000313" key="16">
    <source>
        <dbReference type="Proteomes" id="UP001151760"/>
    </source>
</evidence>
<proteinExistence type="inferred from homology"/>
<evidence type="ECO:0000256" key="4">
    <source>
        <dbReference type="ARBA" id="ARBA00022679"/>
    </source>
</evidence>
<dbReference type="Gene3D" id="2.90.10.30">
    <property type="match status" value="1"/>
</dbReference>
<dbReference type="InterPro" id="IPR001480">
    <property type="entry name" value="Bulb-type_lectin_dom"/>
</dbReference>
<feature type="transmembrane region" description="Helical" evidence="12">
    <location>
        <begin position="310"/>
        <end position="331"/>
    </location>
</feature>
<dbReference type="SUPFAM" id="SSF51110">
    <property type="entry name" value="alpha-D-mannose-specific plant lectins"/>
    <property type="match status" value="1"/>
</dbReference>